<gene>
    <name evidence="10" type="ORF">GIL414_LOCUS2178</name>
</gene>
<feature type="non-terminal residue" evidence="10">
    <location>
        <position position="1"/>
    </location>
</feature>
<feature type="binding site" description="axial binding residue" evidence="8">
    <location>
        <position position="60"/>
    </location>
    <ligand>
        <name>heme</name>
        <dbReference type="ChEBI" id="CHEBI:30413"/>
    </ligand>
    <ligandPart>
        <name>Fe</name>
        <dbReference type="ChEBI" id="CHEBI:18248"/>
    </ligandPart>
</feature>
<protein>
    <recommendedName>
        <fullName evidence="12">Cytochrome P450</fullName>
    </recommendedName>
</protein>
<dbReference type="AlphaFoldDB" id="A0A8S2JRQ1"/>
<dbReference type="PROSITE" id="PS00086">
    <property type="entry name" value="CYTOCHROME_P450"/>
    <property type="match status" value="1"/>
</dbReference>
<evidence type="ECO:0000256" key="7">
    <source>
        <dbReference type="ARBA" id="ARBA00023033"/>
    </source>
</evidence>
<evidence type="ECO:0000256" key="9">
    <source>
        <dbReference type="RuleBase" id="RU000461"/>
    </source>
</evidence>
<dbReference type="GO" id="GO:0005506">
    <property type="term" value="F:iron ion binding"/>
    <property type="evidence" value="ECO:0007669"/>
    <property type="project" value="InterPro"/>
</dbReference>
<dbReference type="InterPro" id="IPR001128">
    <property type="entry name" value="Cyt_P450"/>
</dbReference>
<proteinExistence type="inferred from homology"/>
<dbReference type="Proteomes" id="UP000681720">
    <property type="component" value="Unassembled WGS sequence"/>
</dbReference>
<accession>A0A8S2JRQ1</accession>
<evidence type="ECO:0000313" key="10">
    <source>
        <dbReference type="EMBL" id="CAF3820258.1"/>
    </source>
</evidence>
<reference evidence="10" key="1">
    <citation type="submission" date="2021-02" db="EMBL/GenBank/DDBJ databases">
        <authorList>
            <person name="Nowell W R."/>
        </authorList>
    </citation>
    <scope>NUCLEOTIDE SEQUENCE</scope>
</reference>
<dbReference type="GO" id="GO:0004497">
    <property type="term" value="F:monooxygenase activity"/>
    <property type="evidence" value="ECO:0007669"/>
    <property type="project" value="UniProtKB-KW"/>
</dbReference>
<dbReference type="InterPro" id="IPR050476">
    <property type="entry name" value="Insect_CytP450_Detox"/>
</dbReference>
<dbReference type="SUPFAM" id="SSF48264">
    <property type="entry name" value="Cytochrome P450"/>
    <property type="match status" value="1"/>
</dbReference>
<dbReference type="EMBL" id="CAJOBJ010000401">
    <property type="protein sequence ID" value="CAF3820258.1"/>
    <property type="molecule type" value="Genomic_DNA"/>
</dbReference>
<keyword evidence="3 8" id="KW-0349">Heme</keyword>
<evidence type="ECO:0000313" key="11">
    <source>
        <dbReference type="Proteomes" id="UP000681720"/>
    </source>
</evidence>
<evidence type="ECO:0000256" key="3">
    <source>
        <dbReference type="ARBA" id="ARBA00022617"/>
    </source>
</evidence>
<comment type="caution">
    <text evidence="10">The sequence shown here is derived from an EMBL/GenBank/DDBJ whole genome shotgun (WGS) entry which is preliminary data.</text>
</comment>
<evidence type="ECO:0000256" key="6">
    <source>
        <dbReference type="ARBA" id="ARBA00023004"/>
    </source>
</evidence>
<evidence type="ECO:0000256" key="8">
    <source>
        <dbReference type="PIRSR" id="PIRSR602401-1"/>
    </source>
</evidence>
<dbReference type="PRINTS" id="PR00463">
    <property type="entry name" value="EP450I"/>
</dbReference>
<dbReference type="GO" id="GO:0016705">
    <property type="term" value="F:oxidoreductase activity, acting on paired donors, with incorporation or reduction of molecular oxygen"/>
    <property type="evidence" value="ECO:0007669"/>
    <property type="project" value="InterPro"/>
</dbReference>
<evidence type="ECO:0000256" key="2">
    <source>
        <dbReference type="ARBA" id="ARBA00010617"/>
    </source>
</evidence>
<sequence>IDGIEVKKGDKIVLAIQNLHRDPRYWKIDPSKFIPERFLHEDKHPPHCAYMPFGGGHRACAGQELALLELKVLVARLMQRVTFIDPGNEANNSGGMIQRITCYPKHVAVRVHLD</sequence>
<evidence type="ECO:0000256" key="5">
    <source>
        <dbReference type="ARBA" id="ARBA00023002"/>
    </source>
</evidence>
<name>A0A8S2JRQ1_9BILA</name>
<dbReference type="GO" id="GO:0020037">
    <property type="term" value="F:heme binding"/>
    <property type="evidence" value="ECO:0007669"/>
    <property type="project" value="InterPro"/>
</dbReference>
<organism evidence="10 11">
    <name type="scientific">Rotaria magnacalcarata</name>
    <dbReference type="NCBI Taxonomy" id="392030"/>
    <lineage>
        <taxon>Eukaryota</taxon>
        <taxon>Metazoa</taxon>
        <taxon>Spiralia</taxon>
        <taxon>Gnathifera</taxon>
        <taxon>Rotifera</taxon>
        <taxon>Eurotatoria</taxon>
        <taxon>Bdelloidea</taxon>
        <taxon>Philodinida</taxon>
        <taxon>Philodinidae</taxon>
        <taxon>Rotaria</taxon>
    </lineage>
</organism>
<keyword evidence="5 9" id="KW-0560">Oxidoreductase</keyword>
<keyword evidence="6 8" id="KW-0408">Iron</keyword>
<keyword evidence="4 8" id="KW-0479">Metal-binding</keyword>
<dbReference type="InterPro" id="IPR017972">
    <property type="entry name" value="Cyt_P450_CS"/>
</dbReference>
<dbReference type="Pfam" id="PF00067">
    <property type="entry name" value="p450"/>
    <property type="match status" value="1"/>
</dbReference>
<dbReference type="InterPro" id="IPR002401">
    <property type="entry name" value="Cyt_P450_E_grp-I"/>
</dbReference>
<keyword evidence="7 9" id="KW-0503">Monooxygenase</keyword>
<dbReference type="PANTHER" id="PTHR24292:SF54">
    <property type="entry name" value="CYP9F3-RELATED"/>
    <property type="match status" value="1"/>
</dbReference>
<dbReference type="PANTHER" id="PTHR24292">
    <property type="entry name" value="CYTOCHROME P450"/>
    <property type="match status" value="1"/>
</dbReference>
<evidence type="ECO:0000256" key="1">
    <source>
        <dbReference type="ARBA" id="ARBA00001971"/>
    </source>
</evidence>
<dbReference type="InterPro" id="IPR036396">
    <property type="entry name" value="Cyt_P450_sf"/>
</dbReference>
<comment type="cofactor">
    <cofactor evidence="1 8">
        <name>heme</name>
        <dbReference type="ChEBI" id="CHEBI:30413"/>
    </cofactor>
</comment>
<evidence type="ECO:0008006" key="12">
    <source>
        <dbReference type="Google" id="ProtNLM"/>
    </source>
</evidence>
<evidence type="ECO:0000256" key="4">
    <source>
        <dbReference type="ARBA" id="ARBA00022723"/>
    </source>
</evidence>
<dbReference type="Gene3D" id="1.10.630.10">
    <property type="entry name" value="Cytochrome P450"/>
    <property type="match status" value="1"/>
</dbReference>
<comment type="similarity">
    <text evidence="2 9">Belongs to the cytochrome P450 family.</text>
</comment>